<dbReference type="InterPro" id="IPR003599">
    <property type="entry name" value="Ig_sub"/>
</dbReference>
<name>A0A8C8U9B9_PERMB</name>
<keyword evidence="9" id="KW-1133">Transmembrane helix</keyword>
<dbReference type="SMART" id="SM00409">
    <property type="entry name" value="IG"/>
    <property type="match status" value="2"/>
</dbReference>
<protein>
    <submittedName>
        <fullName evidence="12">Fc receptor-like 1</fullName>
    </submittedName>
</protein>
<organism evidence="12 13">
    <name type="scientific">Peromyscus maniculatus bairdii</name>
    <name type="common">Prairie deer mouse</name>
    <dbReference type="NCBI Taxonomy" id="230844"/>
    <lineage>
        <taxon>Eukaryota</taxon>
        <taxon>Metazoa</taxon>
        <taxon>Chordata</taxon>
        <taxon>Craniata</taxon>
        <taxon>Vertebrata</taxon>
        <taxon>Euteleostomi</taxon>
        <taxon>Mammalia</taxon>
        <taxon>Eutheria</taxon>
        <taxon>Euarchontoglires</taxon>
        <taxon>Glires</taxon>
        <taxon>Rodentia</taxon>
        <taxon>Myomorpha</taxon>
        <taxon>Muroidea</taxon>
        <taxon>Cricetidae</taxon>
        <taxon>Neotominae</taxon>
        <taxon>Peromyscus</taxon>
    </lineage>
</organism>
<evidence type="ECO:0000313" key="12">
    <source>
        <dbReference type="Ensembl" id="ENSPEMP00000028891.1"/>
    </source>
</evidence>
<evidence type="ECO:0000256" key="7">
    <source>
        <dbReference type="ARBA" id="ARBA00023319"/>
    </source>
</evidence>
<feature type="domain" description="Ig-like" evidence="11">
    <location>
        <begin position="16"/>
        <end position="111"/>
    </location>
</feature>
<dbReference type="Gene3D" id="2.60.40.10">
    <property type="entry name" value="Immunoglobulins"/>
    <property type="match status" value="2"/>
</dbReference>
<evidence type="ECO:0000256" key="9">
    <source>
        <dbReference type="SAM" id="Phobius"/>
    </source>
</evidence>
<reference evidence="12" key="2">
    <citation type="submission" date="2025-08" db="UniProtKB">
        <authorList>
            <consortium name="Ensembl"/>
        </authorList>
    </citation>
    <scope>IDENTIFICATION</scope>
</reference>
<dbReference type="PROSITE" id="PS50835">
    <property type="entry name" value="IG_LIKE"/>
    <property type="match status" value="2"/>
</dbReference>
<feature type="chain" id="PRO_5034133950" evidence="10">
    <location>
        <begin position="17"/>
        <end position="327"/>
    </location>
</feature>
<dbReference type="Proteomes" id="UP000694547">
    <property type="component" value="Chromosome 6"/>
</dbReference>
<feature type="transmembrane region" description="Helical" evidence="9">
    <location>
        <begin position="227"/>
        <end position="245"/>
    </location>
</feature>
<keyword evidence="4 9" id="KW-0472">Membrane</keyword>
<keyword evidence="13" id="KW-1185">Reference proteome</keyword>
<accession>A0A8C8U9B9</accession>
<dbReference type="Pfam" id="PF00047">
    <property type="entry name" value="ig"/>
    <property type="match status" value="1"/>
</dbReference>
<dbReference type="GO" id="GO:0005886">
    <property type="term" value="C:plasma membrane"/>
    <property type="evidence" value="ECO:0007669"/>
    <property type="project" value="UniProtKB-SubCell"/>
</dbReference>
<evidence type="ECO:0000256" key="1">
    <source>
        <dbReference type="ARBA" id="ARBA00004236"/>
    </source>
</evidence>
<dbReference type="CDD" id="cd00096">
    <property type="entry name" value="Ig"/>
    <property type="match status" value="1"/>
</dbReference>
<evidence type="ECO:0000259" key="11">
    <source>
        <dbReference type="PROSITE" id="PS50835"/>
    </source>
</evidence>
<evidence type="ECO:0000256" key="5">
    <source>
        <dbReference type="ARBA" id="ARBA00023157"/>
    </source>
</evidence>
<dbReference type="GeneTree" id="ENSGT01050000244808"/>
<evidence type="ECO:0000256" key="3">
    <source>
        <dbReference type="ARBA" id="ARBA00022729"/>
    </source>
</evidence>
<dbReference type="InterPro" id="IPR036179">
    <property type="entry name" value="Ig-like_dom_sf"/>
</dbReference>
<reference evidence="12 13" key="1">
    <citation type="submission" date="2018-10" db="EMBL/GenBank/DDBJ databases">
        <title>Improved assembly of the deer mouse Peromyscus maniculatus genome.</title>
        <authorList>
            <person name="Lassance J.-M."/>
            <person name="Hoekstra H.E."/>
        </authorList>
    </citation>
    <scope>NUCLEOTIDE SEQUENCE [LARGE SCALE GENOMIC DNA]</scope>
</reference>
<dbReference type="InterPro" id="IPR003598">
    <property type="entry name" value="Ig_sub2"/>
</dbReference>
<proteinExistence type="predicted"/>
<keyword evidence="3 10" id="KW-0732">Signal</keyword>
<dbReference type="Pfam" id="PF13895">
    <property type="entry name" value="Ig_2"/>
    <property type="match status" value="1"/>
</dbReference>
<dbReference type="InterPro" id="IPR013151">
    <property type="entry name" value="Immunoglobulin_dom"/>
</dbReference>
<reference evidence="12" key="3">
    <citation type="submission" date="2025-09" db="UniProtKB">
        <authorList>
            <consortium name="Ensembl"/>
        </authorList>
    </citation>
    <scope>IDENTIFICATION</scope>
</reference>
<dbReference type="InterPro" id="IPR007110">
    <property type="entry name" value="Ig-like_dom"/>
</dbReference>
<dbReference type="Ensembl" id="ENSPEMT00000035427.1">
    <property type="protein sequence ID" value="ENSPEMP00000028891.1"/>
    <property type="gene ID" value="ENSPEMG00000014268.2"/>
</dbReference>
<dbReference type="SUPFAM" id="SSF48726">
    <property type="entry name" value="Immunoglobulin"/>
    <property type="match status" value="2"/>
</dbReference>
<keyword evidence="5" id="KW-1015">Disulfide bond</keyword>
<keyword evidence="7" id="KW-0393">Immunoglobulin domain</keyword>
<dbReference type="PANTHER" id="PTHR46013:SF4">
    <property type="entry name" value="B-CELL RECEPTOR CD22-RELATED"/>
    <property type="match status" value="1"/>
</dbReference>
<dbReference type="AlphaFoldDB" id="A0A8C8U9B9"/>
<comment type="subcellular location">
    <subcellularLocation>
        <location evidence="1">Cell membrane</location>
    </subcellularLocation>
</comment>
<evidence type="ECO:0000313" key="13">
    <source>
        <dbReference type="Proteomes" id="UP000694547"/>
    </source>
</evidence>
<feature type="domain" description="Ig-like" evidence="11">
    <location>
        <begin position="119"/>
        <end position="202"/>
    </location>
</feature>
<keyword evidence="9" id="KW-0812">Transmembrane</keyword>
<evidence type="ECO:0000256" key="2">
    <source>
        <dbReference type="ARBA" id="ARBA00022475"/>
    </source>
</evidence>
<evidence type="ECO:0000256" key="8">
    <source>
        <dbReference type="SAM" id="MobiDB-lite"/>
    </source>
</evidence>
<dbReference type="SMART" id="SM00408">
    <property type="entry name" value="IGc2"/>
    <property type="match status" value="2"/>
</dbReference>
<feature type="region of interest" description="Disordered" evidence="8">
    <location>
        <begin position="253"/>
        <end position="276"/>
    </location>
</feature>
<dbReference type="PANTHER" id="PTHR46013">
    <property type="entry name" value="VASCULAR CELL ADHESION MOLECULE 1"/>
    <property type="match status" value="1"/>
</dbReference>
<keyword evidence="6" id="KW-0325">Glycoprotein</keyword>
<sequence length="327" mass="35525">MLPWLLLLICALLCEPAGIPVSDVNLETRPPGGWVMEGSKLVLVCSVANATGNITYFWYRGALGSNLETKIQHSLTAEFEIVEAKSSDAEQYYCAADNGFGPVLSELVDITVRVPVSRPVLTFGDSGTQAVLGDVVELHCETLRGSPPIFYQFYHENVILGSSSAPSAGGASFNFSVTAEHSGNYFCEASNGQGAQRSEVVTLNLTDLSSVPIEAGSSHLSSGVTEWLLGCLGPIAMALIFCYWLKRKLGRQRDDPLRSPPRPVFQESSYLNSPDPRQLQSVYENVNVVSGEDIYSLVYHTQQEMEPAVAQHMRTHGASEFRGSPVC</sequence>
<evidence type="ECO:0000256" key="6">
    <source>
        <dbReference type="ARBA" id="ARBA00023180"/>
    </source>
</evidence>
<evidence type="ECO:0000256" key="4">
    <source>
        <dbReference type="ARBA" id="ARBA00023136"/>
    </source>
</evidence>
<keyword evidence="2" id="KW-1003">Cell membrane</keyword>
<dbReference type="InterPro" id="IPR013783">
    <property type="entry name" value="Ig-like_fold"/>
</dbReference>
<feature type="signal peptide" evidence="10">
    <location>
        <begin position="1"/>
        <end position="16"/>
    </location>
</feature>
<evidence type="ECO:0000256" key="10">
    <source>
        <dbReference type="SAM" id="SignalP"/>
    </source>
</evidence>
<dbReference type="FunFam" id="2.60.40.10:FF:000357">
    <property type="entry name" value="Fc receptor like 1"/>
    <property type="match status" value="1"/>
</dbReference>